<gene>
    <name evidence="1" type="ORF">HD556DRAFT_1312616</name>
</gene>
<keyword evidence="2" id="KW-1185">Reference proteome</keyword>
<protein>
    <submittedName>
        <fullName evidence="1">Uncharacterized protein</fullName>
    </submittedName>
</protein>
<reference evidence="1" key="1">
    <citation type="journal article" date="2020" name="New Phytol.">
        <title>Comparative genomics reveals dynamic genome evolution in host specialist ectomycorrhizal fungi.</title>
        <authorList>
            <person name="Lofgren L.A."/>
            <person name="Nguyen N.H."/>
            <person name="Vilgalys R."/>
            <person name="Ruytinx J."/>
            <person name="Liao H.L."/>
            <person name="Branco S."/>
            <person name="Kuo A."/>
            <person name="LaButti K."/>
            <person name="Lipzen A."/>
            <person name="Andreopoulos W."/>
            <person name="Pangilinan J."/>
            <person name="Riley R."/>
            <person name="Hundley H."/>
            <person name="Na H."/>
            <person name="Barry K."/>
            <person name="Grigoriev I.V."/>
            <person name="Stajich J.E."/>
            <person name="Kennedy P.G."/>
        </authorList>
    </citation>
    <scope>NUCLEOTIDE SEQUENCE</scope>
    <source>
        <strain evidence="1">S12</strain>
    </source>
</reference>
<proteinExistence type="predicted"/>
<dbReference type="RefSeq" id="XP_041154905.1">
    <property type="nucleotide sequence ID" value="XM_041300677.1"/>
</dbReference>
<dbReference type="Proteomes" id="UP000719766">
    <property type="component" value="Unassembled WGS sequence"/>
</dbReference>
<evidence type="ECO:0000313" key="1">
    <source>
        <dbReference type="EMBL" id="KAG1787574.1"/>
    </source>
</evidence>
<name>A0A9P7AG13_9AGAM</name>
<organism evidence="1 2">
    <name type="scientific">Suillus plorans</name>
    <dbReference type="NCBI Taxonomy" id="116603"/>
    <lineage>
        <taxon>Eukaryota</taxon>
        <taxon>Fungi</taxon>
        <taxon>Dikarya</taxon>
        <taxon>Basidiomycota</taxon>
        <taxon>Agaricomycotina</taxon>
        <taxon>Agaricomycetes</taxon>
        <taxon>Agaricomycetidae</taxon>
        <taxon>Boletales</taxon>
        <taxon>Suillineae</taxon>
        <taxon>Suillaceae</taxon>
        <taxon>Suillus</taxon>
    </lineage>
</organism>
<accession>A0A9P7AG13</accession>
<dbReference type="EMBL" id="JABBWE010000077">
    <property type="protein sequence ID" value="KAG1787574.1"/>
    <property type="molecule type" value="Genomic_DNA"/>
</dbReference>
<dbReference type="GeneID" id="64594441"/>
<comment type="caution">
    <text evidence="1">The sequence shown here is derived from an EMBL/GenBank/DDBJ whole genome shotgun (WGS) entry which is preliminary data.</text>
</comment>
<sequence length="108" mass="12274">MFNVNVTVTGWALESVAKSNNILRTFGNVGLPLMDKSSSQATPDVWYKACFDMAHYLYFNNDPASDWTLREKAARLSQLIILYLEGRLTRLFDDIVIILHLTICFAAQ</sequence>
<evidence type="ECO:0000313" key="2">
    <source>
        <dbReference type="Proteomes" id="UP000719766"/>
    </source>
</evidence>
<dbReference type="AlphaFoldDB" id="A0A9P7AG13"/>